<name>A0A2T5TYC4_9SPHN</name>
<evidence type="ECO:0000256" key="3">
    <source>
        <dbReference type="SAM" id="Phobius"/>
    </source>
</evidence>
<dbReference type="EMBL" id="QAYE01000011">
    <property type="protein sequence ID" value="PTW44254.1"/>
    <property type="molecule type" value="Genomic_DNA"/>
</dbReference>
<accession>A0A2T5TYC4</accession>
<dbReference type="InterPro" id="IPR004089">
    <property type="entry name" value="MCPsignal_dom"/>
</dbReference>
<dbReference type="SUPFAM" id="SSF58104">
    <property type="entry name" value="Methyl-accepting chemotaxis protein (MCP) signaling domain"/>
    <property type="match status" value="1"/>
</dbReference>
<dbReference type="PROSITE" id="PS50111">
    <property type="entry name" value="CHEMOTAXIS_TRANSDUC_2"/>
    <property type="match status" value="1"/>
</dbReference>
<keyword evidence="3" id="KW-0472">Membrane</keyword>
<dbReference type="GO" id="GO:0007165">
    <property type="term" value="P:signal transduction"/>
    <property type="evidence" value="ECO:0007669"/>
    <property type="project" value="UniProtKB-KW"/>
</dbReference>
<proteinExistence type="predicted"/>
<feature type="transmembrane region" description="Helical" evidence="3">
    <location>
        <begin position="12"/>
        <end position="30"/>
    </location>
</feature>
<keyword evidence="3" id="KW-0812">Transmembrane</keyword>
<keyword evidence="1 2" id="KW-0807">Transducer</keyword>
<evidence type="ECO:0000313" key="6">
    <source>
        <dbReference type="Proteomes" id="UP000244013"/>
    </source>
</evidence>
<dbReference type="SMART" id="SM00283">
    <property type="entry name" value="MA"/>
    <property type="match status" value="1"/>
</dbReference>
<feature type="transmembrane region" description="Helical" evidence="3">
    <location>
        <begin position="91"/>
        <end position="110"/>
    </location>
</feature>
<dbReference type="Gene3D" id="1.10.287.950">
    <property type="entry name" value="Methyl-accepting chemotaxis protein"/>
    <property type="match status" value="1"/>
</dbReference>
<feature type="domain" description="Methyl-accepting transducer" evidence="4">
    <location>
        <begin position="197"/>
        <end position="433"/>
    </location>
</feature>
<evidence type="ECO:0000259" key="4">
    <source>
        <dbReference type="PROSITE" id="PS50111"/>
    </source>
</evidence>
<dbReference type="Pfam" id="PF00015">
    <property type="entry name" value="MCPsignal"/>
    <property type="match status" value="1"/>
</dbReference>
<protein>
    <submittedName>
        <fullName evidence="5">Methyl-accepting chemotaxis protein</fullName>
    </submittedName>
</protein>
<reference evidence="5 6" key="1">
    <citation type="submission" date="2018-04" db="EMBL/GenBank/DDBJ databases">
        <title>Genomic Encyclopedia of Type Strains, Phase III (KMG-III): the genomes of soil and plant-associated and newly described type strains.</title>
        <authorList>
            <person name="Whitman W."/>
        </authorList>
    </citation>
    <scope>NUCLEOTIDE SEQUENCE [LARGE SCALE GENOMIC DNA]</scope>
    <source>
        <strain evidence="5 6">MA-olki</strain>
    </source>
</reference>
<dbReference type="Proteomes" id="UP000244013">
    <property type="component" value="Unassembled WGS sequence"/>
</dbReference>
<keyword evidence="3" id="KW-1133">Transmembrane helix</keyword>
<evidence type="ECO:0000256" key="1">
    <source>
        <dbReference type="ARBA" id="ARBA00023224"/>
    </source>
</evidence>
<dbReference type="PANTHER" id="PTHR32089:SF112">
    <property type="entry name" value="LYSOZYME-LIKE PROTEIN-RELATED"/>
    <property type="match status" value="1"/>
</dbReference>
<gene>
    <name evidence="5" type="ORF">C8J25_11191</name>
</gene>
<evidence type="ECO:0000313" key="5">
    <source>
        <dbReference type="EMBL" id="PTW44254.1"/>
    </source>
</evidence>
<organism evidence="5 6">
    <name type="scientific">Sphingomonas faeni</name>
    <dbReference type="NCBI Taxonomy" id="185950"/>
    <lineage>
        <taxon>Bacteria</taxon>
        <taxon>Pseudomonadati</taxon>
        <taxon>Pseudomonadota</taxon>
        <taxon>Alphaproteobacteria</taxon>
        <taxon>Sphingomonadales</taxon>
        <taxon>Sphingomonadaceae</taxon>
        <taxon>Sphingomonas</taxon>
    </lineage>
</organism>
<evidence type="ECO:0000256" key="2">
    <source>
        <dbReference type="PROSITE-ProRule" id="PRU00284"/>
    </source>
</evidence>
<dbReference type="GO" id="GO:0016020">
    <property type="term" value="C:membrane"/>
    <property type="evidence" value="ECO:0007669"/>
    <property type="project" value="InterPro"/>
</dbReference>
<feature type="transmembrane region" description="Helical" evidence="3">
    <location>
        <begin position="42"/>
        <end position="71"/>
    </location>
</feature>
<comment type="caution">
    <text evidence="5">The sequence shown here is derived from an EMBL/GenBank/DDBJ whole genome shotgun (WGS) entry which is preliminary data.</text>
</comment>
<dbReference type="PANTHER" id="PTHR32089">
    <property type="entry name" value="METHYL-ACCEPTING CHEMOTAXIS PROTEIN MCPB"/>
    <property type="match status" value="1"/>
</dbReference>
<sequence length="458" mass="48436">MALRGRYDIEARTLMGSLAAVIPAMLVFLLKGHPWQMDAHMYFFVGMAALVMLADWRPIALATVLTAIHHLALEWWAPEFVFTGTGNLGRVIFHVVAVGLQFGALTVLTIQLERLFQSQSAALRRSRELTGLAEDGQRRTEEAMLQARAAEAVAARERQQREEQAARIASERRGELVVLANEFDHSVTSVVKSIGQATERLEHAAVRLEDVTGGATQDAVEAASGAGRAARDIAHVASSIRDLSESIRTIAIAADRQSELTVVASLEAQRSVQTVAMLEDHAVQIEVFLDDIRDLANKTNLLALNATIEAARAGDAGRGFAVVAGEVKVLSADTKRASDRISTLLAGIREGVADTGEKLRSVNTAIGQVSVAASGIATAVGEQRFTAQEVDAGAARAVGAADEIGTRIDGVAEAAGSAALLSASVRGSASDLAASARHLRSSTDLFVSFLQSDDAATA</sequence>
<dbReference type="AlphaFoldDB" id="A0A2T5TYC4"/>